<dbReference type="Pfam" id="PF24716">
    <property type="entry name" value="WapI"/>
    <property type="match status" value="1"/>
</dbReference>
<keyword evidence="2" id="KW-1185">Reference proteome</keyword>
<dbReference type="PATRIC" id="fig|1235788.3.peg.361"/>
<accession>R9ICP6</accession>
<dbReference type="AlphaFoldDB" id="R9ICP6"/>
<proteinExistence type="predicted"/>
<dbReference type="InterPro" id="IPR056510">
    <property type="entry name" value="WapI"/>
</dbReference>
<dbReference type="EMBL" id="ASSP01000004">
    <property type="protein sequence ID" value="EOS16148.1"/>
    <property type="molecule type" value="Genomic_DNA"/>
</dbReference>
<gene>
    <name evidence="1" type="ORF">C802_00362</name>
</gene>
<comment type="caution">
    <text evidence="1">The sequence shown here is derived from an EMBL/GenBank/DDBJ whole genome shotgun (WGS) entry which is preliminary data.</text>
</comment>
<organism evidence="1 2">
    <name type="scientific">Phocaeicola sartorii</name>
    <dbReference type="NCBI Taxonomy" id="671267"/>
    <lineage>
        <taxon>Bacteria</taxon>
        <taxon>Pseudomonadati</taxon>
        <taxon>Bacteroidota</taxon>
        <taxon>Bacteroidia</taxon>
        <taxon>Bacteroidales</taxon>
        <taxon>Bacteroidaceae</taxon>
        <taxon>Phocaeicola</taxon>
    </lineage>
</organism>
<evidence type="ECO:0000313" key="2">
    <source>
        <dbReference type="Proteomes" id="UP000014200"/>
    </source>
</evidence>
<protein>
    <submittedName>
        <fullName evidence="1">Uncharacterized protein</fullName>
    </submittedName>
</protein>
<dbReference type="HOGENOM" id="CLU_1048278_0_0_10"/>
<reference evidence="1 2" key="1">
    <citation type="submission" date="2013-04" db="EMBL/GenBank/DDBJ databases">
        <title>The Genome Sequence of Bacteroides massiliensis dnLKV3.</title>
        <authorList>
            <consortium name="The Broad Institute Genomics Platform"/>
            <consortium name="The Broad Institute Genome Sequencing Center for Infectious Disease"/>
            <person name="Earl A."/>
            <person name="Xavier R."/>
            <person name="Kuhn K."/>
            <person name="Stappenbeck T."/>
            <person name="Walker B."/>
            <person name="Young S."/>
            <person name="Zeng Q."/>
            <person name="Gargeya S."/>
            <person name="Fitzgerald M."/>
            <person name="Haas B."/>
            <person name="Abouelleil A."/>
            <person name="Allen A.W."/>
            <person name="Alvarado L."/>
            <person name="Arachchi H.M."/>
            <person name="Berlin A.M."/>
            <person name="Chapman S.B."/>
            <person name="Gainer-Dewar J."/>
            <person name="Goldberg J."/>
            <person name="Griggs A."/>
            <person name="Gujja S."/>
            <person name="Hansen M."/>
            <person name="Howarth C."/>
            <person name="Imamovic A."/>
            <person name="Ireland A."/>
            <person name="Larimer J."/>
            <person name="McCowan C."/>
            <person name="Murphy C."/>
            <person name="Pearson M."/>
            <person name="Poon T.W."/>
            <person name="Priest M."/>
            <person name="Roberts A."/>
            <person name="Saif S."/>
            <person name="Shea T."/>
            <person name="Sisk P."/>
            <person name="Sykes S."/>
            <person name="Wortman J."/>
            <person name="Nusbaum C."/>
            <person name="Birren B."/>
        </authorList>
    </citation>
    <scope>NUCLEOTIDE SEQUENCE [LARGE SCALE GENOMIC DNA]</scope>
    <source>
        <strain evidence="2">dnLKV3</strain>
    </source>
</reference>
<sequence length="265" mass="31439">MEQIVFYNSERESIVQCYNFRCERRMEDNILQFDLQAQTSIFNVSGPYKASIVELQKFKEQLDSLYVGHLQKVAFISMDKLLHIELELERTGRIKQHFSIWKDQTMHNGLTLETHFDQTFLPELSDSIGKTVDSVQLTSEIIMNNHNQFCSICLFNFEVIEYSEYIRFKVELKDSFFHLLTDCEMDMSELLCFKEELTLIIKGKTKEISLSPLGEFWSIRFIRLRDKIIVKGDVYDKQFPQNNLIFRWIVNQDWLSELQKQIGKA</sequence>
<name>R9ICP6_9BACT</name>
<evidence type="ECO:0000313" key="1">
    <source>
        <dbReference type="EMBL" id="EOS16148.1"/>
    </source>
</evidence>
<dbReference type="STRING" id="1235788.C802_00362"/>
<dbReference type="Proteomes" id="UP000014200">
    <property type="component" value="Unassembled WGS sequence"/>
</dbReference>